<dbReference type="InterPro" id="IPR028081">
    <property type="entry name" value="Leu-bd"/>
</dbReference>
<evidence type="ECO:0000256" key="7">
    <source>
        <dbReference type="SAM" id="SignalP"/>
    </source>
</evidence>
<dbReference type="InterPro" id="IPR028082">
    <property type="entry name" value="Peripla_BP_I"/>
</dbReference>
<dbReference type="Pfam" id="PF00034">
    <property type="entry name" value="Cytochrom_C"/>
    <property type="match status" value="1"/>
</dbReference>
<dbReference type="SUPFAM" id="SSF53822">
    <property type="entry name" value="Periplasmic binding protein-like I"/>
    <property type="match status" value="1"/>
</dbReference>
<dbReference type="PROSITE" id="PS51257">
    <property type="entry name" value="PROKAR_LIPOPROTEIN"/>
    <property type="match status" value="1"/>
</dbReference>
<dbReference type="EMBL" id="NWMT01000196">
    <property type="protein sequence ID" value="PCC98515.1"/>
    <property type="molecule type" value="Genomic_DNA"/>
</dbReference>
<feature type="signal peptide" evidence="7">
    <location>
        <begin position="1"/>
        <end position="20"/>
    </location>
</feature>
<organism evidence="9 11">
    <name type="scientific">Halopseudomonas pelagia</name>
    <dbReference type="NCBI Taxonomy" id="553151"/>
    <lineage>
        <taxon>Bacteria</taxon>
        <taxon>Pseudomonadati</taxon>
        <taxon>Pseudomonadota</taxon>
        <taxon>Gammaproteobacteria</taxon>
        <taxon>Pseudomonadales</taxon>
        <taxon>Pseudomonadaceae</taxon>
        <taxon>Halopseudomonas</taxon>
    </lineage>
</organism>
<protein>
    <submittedName>
        <fullName evidence="9 10">ABC transporter substrate-binding protein</fullName>
    </submittedName>
</protein>
<evidence type="ECO:0000259" key="8">
    <source>
        <dbReference type="PROSITE" id="PS51007"/>
    </source>
</evidence>
<evidence type="ECO:0000256" key="5">
    <source>
        <dbReference type="ARBA" id="ARBA00023004"/>
    </source>
</evidence>
<dbReference type="SUPFAM" id="SSF46626">
    <property type="entry name" value="Cytochrome c"/>
    <property type="match status" value="1"/>
</dbReference>
<keyword evidence="4 7" id="KW-0732">Signal</keyword>
<feature type="domain" description="Cytochrome c" evidence="8">
    <location>
        <begin position="25"/>
        <end position="149"/>
    </location>
</feature>
<reference evidence="9 11" key="1">
    <citation type="submission" date="2017-09" db="EMBL/GenBank/DDBJ databases">
        <title>Bacterial and phytoplankton interrelationship in Kongsfjorden, an Arctic fjord.</title>
        <authorList>
            <person name="Sinha R."/>
            <person name="Krishnan K."/>
        </authorList>
    </citation>
    <scope>NUCLEOTIDE SEQUENCE [LARGE SCALE GENOMIC DNA]</scope>
    <source>
        <strain evidence="9 11">58</strain>
    </source>
</reference>
<dbReference type="RefSeq" id="WP_096347401.1">
    <property type="nucleotide sequence ID" value="NZ_CP033116.1"/>
</dbReference>
<keyword evidence="5 6" id="KW-0408">Iron</keyword>
<dbReference type="Proteomes" id="UP000344571">
    <property type="component" value="Chromosome"/>
</dbReference>
<dbReference type="GO" id="GO:0009055">
    <property type="term" value="F:electron transfer activity"/>
    <property type="evidence" value="ECO:0007669"/>
    <property type="project" value="InterPro"/>
</dbReference>
<dbReference type="InterPro" id="IPR009056">
    <property type="entry name" value="Cyt_c-like_dom"/>
</dbReference>
<dbReference type="GO" id="GO:0046872">
    <property type="term" value="F:metal ion binding"/>
    <property type="evidence" value="ECO:0007669"/>
    <property type="project" value="UniProtKB-KW"/>
</dbReference>
<evidence type="ECO:0000313" key="12">
    <source>
        <dbReference type="Proteomes" id="UP000344571"/>
    </source>
</evidence>
<evidence type="ECO:0000256" key="3">
    <source>
        <dbReference type="ARBA" id="ARBA00022723"/>
    </source>
</evidence>
<accession>A0AA91U0T7</accession>
<dbReference type="AlphaFoldDB" id="A0AA91U0T7"/>
<feature type="chain" id="PRO_5041717262" evidence="7">
    <location>
        <begin position="21"/>
        <end position="510"/>
    </location>
</feature>
<keyword evidence="2 6" id="KW-0349">Heme</keyword>
<dbReference type="PROSITE" id="PS51007">
    <property type="entry name" value="CYTC"/>
    <property type="match status" value="1"/>
</dbReference>
<dbReference type="Proteomes" id="UP000243750">
    <property type="component" value="Unassembled WGS sequence"/>
</dbReference>
<dbReference type="PANTHER" id="PTHR47235">
    <property type="entry name" value="BLR6548 PROTEIN"/>
    <property type="match status" value="1"/>
</dbReference>
<evidence type="ECO:0000256" key="2">
    <source>
        <dbReference type="ARBA" id="ARBA00022617"/>
    </source>
</evidence>
<proteinExistence type="inferred from homology"/>
<comment type="similarity">
    <text evidence="1">Belongs to the leucine-binding protein family.</text>
</comment>
<dbReference type="GO" id="GO:0020037">
    <property type="term" value="F:heme binding"/>
    <property type="evidence" value="ECO:0007669"/>
    <property type="project" value="InterPro"/>
</dbReference>
<sequence length="510" mass="55168">MFRAAVVIACLLLCSSFACALPLSPEERAGKQIYLTGVGQGPIQARIGIGDMLLPGTSLPCVNCHGRDGRGRPEGAVVPPDITWQRLTKPYRQRLENGRDYPPYTETSLLHAFTRGLDPGDNQLAAAMPRYSLSRTDANNLIAYIRRLEDDHDPGLEDNLLRIGTLLPADGPLAGPGRMVSGLLQQLVEQLNNRGGIHGRQLELVVRDPGPDRSTSIQALQRLVQEDQVFLILAPMAPALTDGLEEFAASLAVPVIGSLISPADHAHPKWVFQALPGLREQMLALASYANSIPDQSAQRALVVHAVDPGQQRLADLLAGRLRDLGWQDVQTRSPPEAEQTAAAGQIGTVFFIGSGSELVDFAETSLQADPPPLLLASSDQVGADVLRLPQRLSDRVVLAYAFLPSDWTAPALSLLQSAVPESMGGERYLALQVNSYVSTMLLFEGLKRIGRDASREALVVSLENLHNFQTGLAPAMSFGPGRRTGALGAHMVRVDLRQQRFQPLGRYVNP</sequence>
<dbReference type="EMBL" id="CP033116">
    <property type="protein sequence ID" value="QFY57463.1"/>
    <property type="molecule type" value="Genomic_DNA"/>
</dbReference>
<evidence type="ECO:0000313" key="9">
    <source>
        <dbReference type="EMBL" id="PCC98515.1"/>
    </source>
</evidence>
<evidence type="ECO:0000313" key="10">
    <source>
        <dbReference type="EMBL" id="QFY57463.1"/>
    </source>
</evidence>
<keyword evidence="12" id="KW-1185">Reference proteome</keyword>
<evidence type="ECO:0000313" key="11">
    <source>
        <dbReference type="Proteomes" id="UP000243750"/>
    </source>
</evidence>
<evidence type="ECO:0000256" key="1">
    <source>
        <dbReference type="ARBA" id="ARBA00010062"/>
    </source>
</evidence>
<dbReference type="InterPro" id="IPR036909">
    <property type="entry name" value="Cyt_c-like_dom_sf"/>
</dbReference>
<dbReference type="Pfam" id="PF13458">
    <property type="entry name" value="Peripla_BP_6"/>
    <property type="match status" value="1"/>
</dbReference>
<gene>
    <name evidence="9" type="ORF">CO192_15195</name>
    <name evidence="10" type="ORF">EAO82_14450</name>
</gene>
<dbReference type="Gene3D" id="1.10.760.10">
    <property type="entry name" value="Cytochrome c-like domain"/>
    <property type="match status" value="1"/>
</dbReference>
<dbReference type="PANTHER" id="PTHR47235:SF1">
    <property type="entry name" value="BLR6548 PROTEIN"/>
    <property type="match status" value="1"/>
</dbReference>
<keyword evidence="3 6" id="KW-0479">Metal-binding</keyword>
<reference evidence="10 12" key="2">
    <citation type="submission" date="2018-10" db="EMBL/GenBank/DDBJ databases">
        <title>Complete genome sequence of Pseudomonas pelagia strain Kongs-67.</title>
        <authorList>
            <person name="Sinha R.K."/>
            <person name="Krishnan K."/>
        </authorList>
    </citation>
    <scope>NUCLEOTIDE SEQUENCE [LARGE SCALE GENOMIC DNA]</scope>
    <source>
        <strain evidence="10 12">Kongs-67</strain>
    </source>
</reference>
<evidence type="ECO:0000256" key="4">
    <source>
        <dbReference type="ARBA" id="ARBA00022729"/>
    </source>
</evidence>
<dbReference type="Gene3D" id="3.40.50.2300">
    <property type="match status" value="2"/>
</dbReference>
<evidence type="ECO:0000256" key="6">
    <source>
        <dbReference type="PROSITE-ProRule" id="PRU00433"/>
    </source>
</evidence>
<name>A0AA91U0T7_9GAMM</name>